<name>A0A396HSJ5_MEDTR</name>
<gene>
    <name evidence="1" type="ORF">MtrunA17_Chr5g0411831</name>
</gene>
<proteinExistence type="predicted"/>
<dbReference type="AlphaFoldDB" id="A0A396HSJ5"/>
<reference evidence="1" key="1">
    <citation type="journal article" date="2018" name="Nat. Plants">
        <title>Whole-genome landscape of Medicago truncatula symbiotic genes.</title>
        <authorList>
            <person name="Pecrix Y."/>
            <person name="Gamas P."/>
            <person name="Carrere S."/>
        </authorList>
    </citation>
    <scope>NUCLEOTIDE SEQUENCE</scope>
    <source>
        <tissue evidence="1">Leaves</tissue>
    </source>
</reference>
<comment type="caution">
    <text evidence="1">The sequence shown here is derived from an EMBL/GenBank/DDBJ whole genome shotgun (WGS) entry which is preliminary data.</text>
</comment>
<organism evidence="1">
    <name type="scientific">Medicago truncatula</name>
    <name type="common">Barrel medic</name>
    <name type="synonym">Medicago tribuloides</name>
    <dbReference type="NCBI Taxonomy" id="3880"/>
    <lineage>
        <taxon>Eukaryota</taxon>
        <taxon>Viridiplantae</taxon>
        <taxon>Streptophyta</taxon>
        <taxon>Embryophyta</taxon>
        <taxon>Tracheophyta</taxon>
        <taxon>Spermatophyta</taxon>
        <taxon>Magnoliopsida</taxon>
        <taxon>eudicotyledons</taxon>
        <taxon>Gunneridae</taxon>
        <taxon>Pentapetalae</taxon>
        <taxon>rosids</taxon>
        <taxon>fabids</taxon>
        <taxon>Fabales</taxon>
        <taxon>Fabaceae</taxon>
        <taxon>Papilionoideae</taxon>
        <taxon>50 kb inversion clade</taxon>
        <taxon>NPAAA clade</taxon>
        <taxon>Hologalegina</taxon>
        <taxon>IRL clade</taxon>
        <taxon>Trifolieae</taxon>
        <taxon>Medicago</taxon>
    </lineage>
</organism>
<dbReference type="Proteomes" id="UP000265566">
    <property type="component" value="Chromosome 5"/>
</dbReference>
<sequence>MRGSKNVTGYVKSMYNVTKYVNRRTTLTRHNTFMVTINTPYSSHMFVISTITYTFITTQRDTIHSLT</sequence>
<dbReference type="EMBL" id="PSQE01000005">
    <property type="protein sequence ID" value="RHN54894.1"/>
    <property type="molecule type" value="Genomic_DNA"/>
</dbReference>
<dbReference type="Gramene" id="rna29992">
    <property type="protein sequence ID" value="RHN54894.1"/>
    <property type="gene ID" value="gene29992"/>
</dbReference>
<protein>
    <submittedName>
        <fullName evidence="1">Uncharacterized protein</fullName>
    </submittedName>
</protein>
<evidence type="ECO:0000313" key="1">
    <source>
        <dbReference type="EMBL" id="RHN54894.1"/>
    </source>
</evidence>
<accession>A0A396HSJ5</accession>